<evidence type="ECO:0000313" key="7">
    <source>
        <dbReference type="WBParaSite" id="Pan_g22264.t1"/>
    </source>
</evidence>
<dbReference type="WBParaSite" id="Pan_g22264.t1">
    <property type="protein sequence ID" value="Pan_g22264.t1"/>
    <property type="gene ID" value="Pan_g22264"/>
</dbReference>
<keyword evidence="2" id="KW-1015">Disulfide bond</keyword>
<accession>A0A7E4VKE7</accession>
<feature type="chain" id="PRO_5028818407" evidence="3">
    <location>
        <begin position="19"/>
        <end position="508"/>
    </location>
</feature>
<dbReference type="Gene3D" id="3.15.10.10">
    <property type="entry name" value="Bactericidal permeability-increasing protein, domain 1"/>
    <property type="match status" value="1"/>
</dbReference>
<feature type="domain" description="Lipid-binding serum glycoprotein C-terminal" evidence="5">
    <location>
        <begin position="266"/>
        <end position="494"/>
    </location>
</feature>
<sequence length="508" mass="57462">MRFIGIFVGFLQILSTTSMVLRFTDKGLHRLASYTRVWMNQTIREIHIEEYAHRIQRGIAAGELNLQNITVREFIPPLIRYRSSEHALYMTTVGGEARLQAEWELDSPFLAMLALPFQGQVKSTISGLQSEIAVHIMPGSNEFVVHHCTAKFVDFGLKLSGSVAADFLHLFRAILGKAMKRRVEETYCRMITNKLLPWLQHQITRFPSYLEINFDKNVRLSQALHSIVMSNTFIDLRMKNKFETNGHLIETLSTLPASFPEELSSLENQRMLELFIDEPTLQEIISAAHFSDLLIANITSPFLRTECDMLCLGTLFPELAEELGPTSLIVIVKTVSTPIIKLLENHAFMFLNCSVEMYDSRTFKNPSSSGKSDSRDENVSRDIIDNNVDITNPVVRDPVISVEVSGEAALGMVIRDSRLEGRLKLKNTKAIVLESKLVDMSQKTVDFIVNLATPFLEDAVELFFGNGIAINQIFKVDSRNESLSVHEGFVRLQTDLFLEDVLSYSSFS</sequence>
<dbReference type="InterPro" id="IPR017942">
    <property type="entry name" value="Lipid-bd_serum_glycop_N"/>
</dbReference>
<evidence type="ECO:0000256" key="3">
    <source>
        <dbReference type="SAM" id="SignalP"/>
    </source>
</evidence>
<comment type="similarity">
    <text evidence="1">Belongs to the BPI/LBP/Plunc superfamily. BPI/LBP family.</text>
</comment>
<dbReference type="SUPFAM" id="SSF55394">
    <property type="entry name" value="Bactericidal permeability-increasing protein, BPI"/>
    <property type="match status" value="3"/>
</dbReference>
<dbReference type="PANTHER" id="PTHR10504">
    <property type="entry name" value="BACTERICIDAL PERMEABILITY-INCREASING BPI PROTEIN-RELATED"/>
    <property type="match status" value="1"/>
</dbReference>
<keyword evidence="6" id="KW-1185">Reference proteome</keyword>
<evidence type="ECO:0000313" key="6">
    <source>
        <dbReference type="Proteomes" id="UP000492821"/>
    </source>
</evidence>
<dbReference type="InterPro" id="IPR032942">
    <property type="entry name" value="BPI/LBP/Plunc"/>
</dbReference>
<evidence type="ECO:0000256" key="1">
    <source>
        <dbReference type="ARBA" id="ARBA00007292"/>
    </source>
</evidence>
<reference evidence="6" key="1">
    <citation type="journal article" date="2013" name="Genetics">
        <title>The draft genome and transcriptome of Panagrellus redivivus are shaped by the harsh demands of a free-living lifestyle.</title>
        <authorList>
            <person name="Srinivasan J."/>
            <person name="Dillman A.R."/>
            <person name="Macchietto M.G."/>
            <person name="Heikkinen L."/>
            <person name="Lakso M."/>
            <person name="Fracchia K.M."/>
            <person name="Antoshechkin I."/>
            <person name="Mortazavi A."/>
            <person name="Wong G."/>
            <person name="Sternberg P.W."/>
        </authorList>
    </citation>
    <scope>NUCLEOTIDE SEQUENCE [LARGE SCALE GENOMIC DNA]</scope>
    <source>
        <strain evidence="6">MT8872</strain>
    </source>
</reference>
<evidence type="ECO:0000259" key="5">
    <source>
        <dbReference type="SMART" id="SM00329"/>
    </source>
</evidence>
<keyword evidence="3" id="KW-0732">Signal</keyword>
<organism evidence="6 7">
    <name type="scientific">Panagrellus redivivus</name>
    <name type="common">Microworm</name>
    <dbReference type="NCBI Taxonomy" id="6233"/>
    <lineage>
        <taxon>Eukaryota</taxon>
        <taxon>Metazoa</taxon>
        <taxon>Ecdysozoa</taxon>
        <taxon>Nematoda</taxon>
        <taxon>Chromadorea</taxon>
        <taxon>Rhabditida</taxon>
        <taxon>Tylenchina</taxon>
        <taxon>Panagrolaimomorpha</taxon>
        <taxon>Panagrolaimoidea</taxon>
        <taxon>Panagrolaimidae</taxon>
        <taxon>Panagrellus</taxon>
    </lineage>
</organism>
<dbReference type="InterPro" id="IPR001124">
    <property type="entry name" value="Lipid-bd_serum_glycop_C"/>
</dbReference>
<proteinExistence type="inferred from homology"/>
<dbReference type="GO" id="GO:0008289">
    <property type="term" value="F:lipid binding"/>
    <property type="evidence" value="ECO:0007669"/>
    <property type="project" value="InterPro"/>
</dbReference>
<dbReference type="Proteomes" id="UP000492821">
    <property type="component" value="Unassembled WGS sequence"/>
</dbReference>
<dbReference type="Pfam" id="PF02886">
    <property type="entry name" value="LBP_BPI_CETP_C"/>
    <property type="match status" value="2"/>
</dbReference>
<dbReference type="SMART" id="SM00328">
    <property type="entry name" value="BPI1"/>
    <property type="match status" value="1"/>
</dbReference>
<protein>
    <submittedName>
        <fullName evidence="7">BPI2 domain-containing protein</fullName>
    </submittedName>
</protein>
<feature type="domain" description="Lipid-binding serum glycoprotein N-terminal" evidence="4">
    <location>
        <begin position="22"/>
        <end position="247"/>
    </location>
</feature>
<feature type="signal peptide" evidence="3">
    <location>
        <begin position="1"/>
        <end position="18"/>
    </location>
</feature>
<dbReference type="PANTHER" id="PTHR10504:SF140">
    <property type="entry name" value="BPI2 DOMAIN-CONTAINING PROTEIN"/>
    <property type="match status" value="1"/>
</dbReference>
<dbReference type="GO" id="GO:0005615">
    <property type="term" value="C:extracellular space"/>
    <property type="evidence" value="ECO:0007669"/>
    <property type="project" value="TreeGrafter"/>
</dbReference>
<dbReference type="Gene3D" id="3.15.20.10">
    <property type="entry name" value="Bactericidal permeability-increasing protein, domain 2"/>
    <property type="match status" value="1"/>
</dbReference>
<evidence type="ECO:0000256" key="2">
    <source>
        <dbReference type="ARBA" id="ARBA00023157"/>
    </source>
</evidence>
<dbReference type="SMART" id="SM00329">
    <property type="entry name" value="BPI2"/>
    <property type="match status" value="1"/>
</dbReference>
<dbReference type="InterPro" id="IPR017943">
    <property type="entry name" value="Bactericidal_perm-incr_a/b_dom"/>
</dbReference>
<reference evidence="7" key="2">
    <citation type="submission" date="2020-10" db="UniProtKB">
        <authorList>
            <consortium name="WormBaseParasite"/>
        </authorList>
    </citation>
    <scope>IDENTIFICATION</scope>
</reference>
<name>A0A7E4VKE7_PANRE</name>
<evidence type="ECO:0000259" key="4">
    <source>
        <dbReference type="SMART" id="SM00328"/>
    </source>
</evidence>
<dbReference type="AlphaFoldDB" id="A0A7E4VKE7"/>